<dbReference type="EMBL" id="JAINUF010000018">
    <property type="protein sequence ID" value="KAJ8337652.1"/>
    <property type="molecule type" value="Genomic_DNA"/>
</dbReference>
<dbReference type="AlphaFoldDB" id="A0A9Q1IFC4"/>
<feature type="region of interest" description="Disordered" evidence="10">
    <location>
        <begin position="316"/>
        <end position="336"/>
    </location>
</feature>
<dbReference type="Gene3D" id="1.10.287.70">
    <property type="match status" value="1"/>
</dbReference>
<evidence type="ECO:0000256" key="9">
    <source>
        <dbReference type="RuleBase" id="RU003857"/>
    </source>
</evidence>
<evidence type="ECO:0000256" key="8">
    <source>
        <dbReference type="ARBA" id="ARBA00023303"/>
    </source>
</evidence>
<dbReference type="OrthoDB" id="297496at2759"/>
<feature type="transmembrane region" description="Helical" evidence="11">
    <location>
        <begin position="128"/>
        <end position="151"/>
    </location>
</feature>
<feature type="compositionally biased region" description="Polar residues" evidence="10">
    <location>
        <begin position="316"/>
        <end position="329"/>
    </location>
</feature>
<dbReference type="PANTHER" id="PTHR11003">
    <property type="entry name" value="POTASSIUM CHANNEL, SUBFAMILY K"/>
    <property type="match status" value="1"/>
</dbReference>
<evidence type="ECO:0000256" key="1">
    <source>
        <dbReference type="ARBA" id="ARBA00004141"/>
    </source>
</evidence>
<feature type="domain" description="Potassium channel" evidence="12">
    <location>
        <begin position="93"/>
        <end position="149"/>
    </location>
</feature>
<dbReference type="InterPro" id="IPR013099">
    <property type="entry name" value="K_chnl_dom"/>
</dbReference>
<evidence type="ECO:0000256" key="11">
    <source>
        <dbReference type="SAM" id="Phobius"/>
    </source>
</evidence>
<keyword evidence="7 11" id="KW-0472">Membrane</keyword>
<evidence type="ECO:0000256" key="6">
    <source>
        <dbReference type="ARBA" id="ARBA00023065"/>
    </source>
</evidence>
<comment type="similarity">
    <text evidence="9">Belongs to the two pore domain potassium channel (TC 1.A.1.8) family.</text>
</comment>
<organism evidence="13 14">
    <name type="scientific">Synaphobranchus kaupii</name>
    <name type="common">Kaup's arrowtooth eel</name>
    <dbReference type="NCBI Taxonomy" id="118154"/>
    <lineage>
        <taxon>Eukaryota</taxon>
        <taxon>Metazoa</taxon>
        <taxon>Chordata</taxon>
        <taxon>Craniata</taxon>
        <taxon>Vertebrata</taxon>
        <taxon>Euteleostomi</taxon>
        <taxon>Actinopterygii</taxon>
        <taxon>Neopterygii</taxon>
        <taxon>Teleostei</taxon>
        <taxon>Anguilliformes</taxon>
        <taxon>Synaphobranchidae</taxon>
        <taxon>Synaphobranchus</taxon>
    </lineage>
</organism>
<feature type="transmembrane region" description="Helical" evidence="11">
    <location>
        <begin position="241"/>
        <end position="262"/>
    </location>
</feature>
<feature type="domain" description="Potassium channel" evidence="12">
    <location>
        <begin position="187"/>
        <end position="262"/>
    </location>
</feature>
<dbReference type="InterPro" id="IPR005408">
    <property type="entry name" value="2pore_dom_K_chnl_TWIK"/>
</dbReference>
<dbReference type="InterPro" id="IPR003280">
    <property type="entry name" value="2pore_dom_K_chnl"/>
</dbReference>
<dbReference type="Proteomes" id="UP001152622">
    <property type="component" value="Chromosome 18"/>
</dbReference>
<evidence type="ECO:0000256" key="10">
    <source>
        <dbReference type="SAM" id="MobiDB-lite"/>
    </source>
</evidence>
<keyword evidence="4" id="KW-0630">Potassium</keyword>
<evidence type="ECO:0000313" key="13">
    <source>
        <dbReference type="EMBL" id="KAJ8337652.1"/>
    </source>
</evidence>
<evidence type="ECO:0000256" key="2">
    <source>
        <dbReference type="ARBA" id="ARBA00022448"/>
    </source>
</evidence>
<evidence type="ECO:0000313" key="14">
    <source>
        <dbReference type="Proteomes" id="UP001152622"/>
    </source>
</evidence>
<dbReference type="GO" id="GO:0005886">
    <property type="term" value="C:plasma membrane"/>
    <property type="evidence" value="ECO:0007669"/>
    <property type="project" value="TreeGrafter"/>
</dbReference>
<keyword evidence="3 9" id="KW-0812">Transmembrane</keyword>
<accession>A0A9Q1IFC4</accession>
<comment type="subcellular location">
    <subcellularLocation>
        <location evidence="1">Membrane</location>
        <topology evidence="1">Multi-pass membrane protein</topology>
    </subcellularLocation>
</comment>
<keyword evidence="2 9" id="KW-0813">Transport</keyword>
<reference evidence="13" key="1">
    <citation type="journal article" date="2023" name="Science">
        <title>Genome structures resolve the early diversification of teleost fishes.</title>
        <authorList>
            <person name="Parey E."/>
            <person name="Louis A."/>
            <person name="Montfort J."/>
            <person name="Bouchez O."/>
            <person name="Roques C."/>
            <person name="Iampietro C."/>
            <person name="Lluch J."/>
            <person name="Castinel A."/>
            <person name="Donnadieu C."/>
            <person name="Desvignes T."/>
            <person name="Floi Bucao C."/>
            <person name="Jouanno E."/>
            <person name="Wen M."/>
            <person name="Mejri S."/>
            <person name="Dirks R."/>
            <person name="Jansen H."/>
            <person name="Henkel C."/>
            <person name="Chen W.J."/>
            <person name="Zahm M."/>
            <person name="Cabau C."/>
            <person name="Klopp C."/>
            <person name="Thompson A.W."/>
            <person name="Robinson-Rechavi M."/>
            <person name="Braasch I."/>
            <person name="Lecointre G."/>
            <person name="Bobe J."/>
            <person name="Postlethwait J.H."/>
            <person name="Berthelot C."/>
            <person name="Roest Crollius H."/>
            <person name="Guiguen Y."/>
        </authorList>
    </citation>
    <scope>NUCLEOTIDE SEQUENCE</scope>
    <source>
        <strain evidence="13">WJC10195</strain>
    </source>
</reference>
<keyword evidence="5 11" id="KW-1133">Transmembrane helix</keyword>
<evidence type="ECO:0000259" key="12">
    <source>
        <dbReference type="Pfam" id="PF07885"/>
    </source>
</evidence>
<sequence length="336" mass="37587">MVLRLDSVWRFCRVRAFLILVLSYVLFLIFGGIVFMVLEKPEEVALVAEVQQLRFEFLDRHRCVKESHLDDLLKKTLFAEERGVAVVEAESEEYSYDFSSSLFFITTFLTTIGYGSSMPISDDGKLFLVTYSLLGIPMTLLLLSCVIHLLLPCLTHGPVRCMQTRWGLSHGRAALLHAGLLLALTATLFFLLPAAVLCHLVPGWTFLESFYFCYISLSTIGLGDYLPGGTRSLATWPGLEFAISCYLLLGLTVLLVVLETFWELPQAQALIRFFSGPWESQLDGLAFDELTLNGEFLPPLNLREEPQYLCPISTISPTIPDTPHLSSTQSPPPPDP</sequence>
<dbReference type="PRINTS" id="PR01586">
    <property type="entry name" value="TWIKCHANNEL"/>
</dbReference>
<keyword evidence="6 9" id="KW-0406">Ion transport</keyword>
<comment type="caution">
    <text evidence="13">The sequence shown here is derived from an EMBL/GenBank/DDBJ whole genome shotgun (WGS) entry which is preliminary data.</text>
</comment>
<gene>
    <name evidence="13" type="ORF">SKAU_G00366180</name>
</gene>
<dbReference type="PRINTS" id="PR01333">
    <property type="entry name" value="2POREKCHANEL"/>
</dbReference>
<feature type="transmembrane region" description="Helical" evidence="11">
    <location>
        <begin position="171"/>
        <end position="192"/>
    </location>
</feature>
<dbReference type="PANTHER" id="PTHR11003:SF59">
    <property type="entry name" value="POTASSIUM CHANNEL SUBFAMILY K MEMBER 1"/>
    <property type="match status" value="1"/>
</dbReference>
<feature type="transmembrane region" description="Helical" evidence="11">
    <location>
        <begin position="98"/>
        <end position="116"/>
    </location>
</feature>
<keyword evidence="14" id="KW-1185">Reference proteome</keyword>
<evidence type="ECO:0000256" key="4">
    <source>
        <dbReference type="ARBA" id="ARBA00022958"/>
    </source>
</evidence>
<name>A0A9Q1IFC4_SYNKA</name>
<feature type="transmembrane region" description="Helical" evidence="11">
    <location>
        <begin position="16"/>
        <end position="38"/>
    </location>
</feature>
<dbReference type="SUPFAM" id="SSF81324">
    <property type="entry name" value="Voltage-gated potassium channels"/>
    <property type="match status" value="2"/>
</dbReference>
<dbReference type="GO" id="GO:0015271">
    <property type="term" value="F:outward rectifier potassium channel activity"/>
    <property type="evidence" value="ECO:0007669"/>
    <property type="project" value="TreeGrafter"/>
</dbReference>
<dbReference type="Pfam" id="PF07885">
    <property type="entry name" value="Ion_trans_2"/>
    <property type="match status" value="2"/>
</dbReference>
<feature type="transmembrane region" description="Helical" evidence="11">
    <location>
        <begin position="204"/>
        <end position="221"/>
    </location>
</feature>
<evidence type="ECO:0000256" key="3">
    <source>
        <dbReference type="ARBA" id="ARBA00022692"/>
    </source>
</evidence>
<evidence type="ECO:0000256" key="5">
    <source>
        <dbReference type="ARBA" id="ARBA00022989"/>
    </source>
</evidence>
<proteinExistence type="inferred from homology"/>
<protein>
    <recommendedName>
        <fullName evidence="12">Potassium channel domain-containing protein</fullName>
    </recommendedName>
</protein>
<keyword evidence="8 9" id="KW-0407">Ion channel</keyword>
<evidence type="ECO:0000256" key="7">
    <source>
        <dbReference type="ARBA" id="ARBA00023136"/>
    </source>
</evidence>
<dbReference type="GO" id="GO:0022841">
    <property type="term" value="F:potassium ion leak channel activity"/>
    <property type="evidence" value="ECO:0007669"/>
    <property type="project" value="TreeGrafter"/>
</dbReference>
<dbReference type="GO" id="GO:0030322">
    <property type="term" value="P:stabilization of membrane potential"/>
    <property type="evidence" value="ECO:0007669"/>
    <property type="project" value="TreeGrafter"/>
</dbReference>